<dbReference type="OrthoDB" id="256574at2"/>
<organism evidence="1 2">
    <name type="scientific">Roseovarius faecimaris</name>
    <dbReference type="NCBI Taxonomy" id="2494550"/>
    <lineage>
        <taxon>Bacteria</taxon>
        <taxon>Pseudomonadati</taxon>
        <taxon>Pseudomonadota</taxon>
        <taxon>Alphaproteobacteria</taxon>
        <taxon>Rhodobacterales</taxon>
        <taxon>Roseobacteraceae</taxon>
        <taxon>Roseovarius</taxon>
    </lineage>
</organism>
<reference evidence="2" key="1">
    <citation type="submission" date="2018-12" db="EMBL/GenBank/DDBJ databases">
        <title>Complete genome sequence of Roseovarius sp. MME-070.</title>
        <authorList>
            <person name="Nam Y.-D."/>
            <person name="Kang J."/>
            <person name="Chung W.-H."/>
            <person name="Park Y.S."/>
        </authorList>
    </citation>
    <scope>NUCLEOTIDE SEQUENCE [LARGE SCALE GENOMIC DNA]</scope>
    <source>
        <strain evidence="2">MME-070</strain>
    </source>
</reference>
<dbReference type="Pfam" id="PF05035">
    <property type="entry name" value="DGOK"/>
    <property type="match status" value="1"/>
</dbReference>
<dbReference type="InterPro" id="IPR042257">
    <property type="entry name" value="DGOK_C"/>
</dbReference>
<accession>A0A6I6IWE4</accession>
<evidence type="ECO:0000313" key="1">
    <source>
        <dbReference type="EMBL" id="QGX97008.1"/>
    </source>
</evidence>
<keyword evidence="1" id="KW-0418">Kinase</keyword>
<dbReference type="AlphaFoldDB" id="A0A6I6IWE4"/>
<dbReference type="Gene3D" id="3.30.420.310">
    <property type="entry name" value="2-keto-3-deoxy-galactonokinase, C-terminal domain"/>
    <property type="match status" value="1"/>
</dbReference>
<dbReference type="EMBL" id="CP034348">
    <property type="protein sequence ID" value="QGX97008.1"/>
    <property type="molecule type" value="Genomic_DNA"/>
</dbReference>
<sequence length="239" mass="25073">MTDWVALGREAGAFLGYLVRDGAVDGPARAASEAEVLRALGAEGAPLRRIGEGTATRLPARIIPQTAGDLSVLEQETPPDVISAWVRLWVIGLRAERPNWDGVICAFQGDVVHWLHVSADEIVSSQSSLTPRLATALDVSGAAPDPEAVAEGLSRPERLAQWMRTAEVTGRADCALGALIGAELAAMRAYWLGQQVMVIGDSPLVPGYAAALQVQGVPCERSAPAQWITPGLLALAAVG</sequence>
<dbReference type="InterPro" id="IPR007729">
    <property type="entry name" value="DGOK"/>
</dbReference>
<dbReference type="KEGG" id="rom:EI983_01445"/>
<gene>
    <name evidence="1" type="ORF">EI983_01445</name>
</gene>
<proteinExistence type="predicted"/>
<keyword evidence="1" id="KW-0808">Transferase</keyword>
<dbReference type="GO" id="GO:0034194">
    <property type="term" value="P:D-galactonate catabolic process"/>
    <property type="evidence" value="ECO:0007669"/>
    <property type="project" value="InterPro"/>
</dbReference>
<keyword evidence="2" id="KW-1185">Reference proteome</keyword>
<dbReference type="Proteomes" id="UP000428330">
    <property type="component" value="Chromosome"/>
</dbReference>
<name>A0A6I6IWE4_9RHOB</name>
<dbReference type="RefSeq" id="WP_157705512.1">
    <property type="nucleotide sequence ID" value="NZ_CP034348.1"/>
</dbReference>
<evidence type="ECO:0000313" key="2">
    <source>
        <dbReference type="Proteomes" id="UP000428330"/>
    </source>
</evidence>
<protein>
    <submittedName>
        <fullName evidence="1">2-dehydro-3-deoxygalactonokinase</fullName>
    </submittedName>
</protein>
<dbReference type="GO" id="GO:0008671">
    <property type="term" value="F:2-dehydro-3-deoxygalactonokinase activity"/>
    <property type="evidence" value="ECO:0007669"/>
    <property type="project" value="InterPro"/>
</dbReference>